<reference evidence="1 2" key="1">
    <citation type="submission" date="2018-06" db="EMBL/GenBank/DDBJ databases">
        <title>Thermoflavimicrobium daqus sp. nov., a thermophilic microbe isolated from Moutai-flavour Daqu.</title>
        <authorList>
            <person name="Wang X."/>
            <person name="Zhou H."/>
        </authorList>
    </citation>
    <scope>NUCLEOTIDE SEQUENCE [LARGE SCALE GENOMIC DNA]</scope>
    <source>
        <strain evidence="1 2">FBKL4.011</strain>
    </source>
</reference>
<dbReference type="InterPro" id="IPR020115">
    <property type="entry name" value="Fin"/>
</dbReference>
<protein>
    <submittedName>
        <fullName evidence="1">DUF2757 domain-containing protein</fullName>
    </submittedName>
</protein>
<dbReference type="Pfam" id="PF10955">
    <property type="entry name" value="Fin"/>
    <property type="match status" value="1"/>
</dbReference>
<dbReference type="EMBL" id="QJKK01000007">
    <property type="protein sequence ID" value="RAL23177.1"/>
    <property type="molecule type" value="Genomic_DNA"/>
</dbReference>
<comment type="caution">
    <text evidence="1">The sequence shown here is derived from an EMBL/GenBank/DDBJ whole genome shotgun (WGS) entry which is preliminary data.</text>
</comment>
<keyword evidence="2" id="KW-1185">Reference proteome</keyword>
<dbReference type="GO" id="GO:0010468">
    <property type="term" value="P:regulation of gene expression"/>
    <property type="evidence" value="ECO:0007669"/>
    <property type="project" value="InterPro"/>
</dbReference>
<dbReference type="OrthoDB" id="2084556at2"/>
<dbReference type="RefSeq" id="WP_113659484.1">
    <property type="nucleotide sequence ID" value="NZ_KZ845669.1"/>
</dbReference>
<evidence type="ECO:0000313" key="2">
    <source>
        <dbReference type="Proteomes" id="UP000251213"/>
    </source>
</evidence>
<sequence>MAIEYECRYCHMHLGSIDHYGLTEAQLGFDQLTPEEREDIITNDITGKQVVRVICETCQEVLESYPERSLLPSLFH</sequence>
<dbReference type="AlphaFoldDB" id="A0A364K2W1"/>
<accession>A0A364K2W1</accession>
<gene>
    <name evidence="1" type="ORF">DL897_12470</name>
</gene>
<name>A0A364K2W1_9BACL</name>
<evidence type="ECO:0000313" key="1">
    <source>
        <dbReference type="EMBL" id="RAL23177.1"/>
    </source>
</evidence>
<dbReference type="Proteomes" id="UP000251213">
    <property type="component" value="Unassembled WGS sequence"/>
</dbReference>
<proteinExistence type="predicted"/>
<reference evidence="1 2" key="2">
    <citation type="submission" date="2018-06" db="EMBL/GenBank/DDBJ databases">
        <authorList>
            <person name="Zhirakovskaya E."/>
        </authorList>
    </citation>
    <scope>NUCLEOTIDE SEQUENCE [LARGE SCALE GENOMIC DNA]</scope>
    <source>
        <strain evidence="1 2">FBKL4.011</strain>
    </source>
</reference>
<organism evidence="1 2">
    <name type="scientific">Thermoflavimicrobium daqui</name>
    <dbReference type="NCBI Taxonomy" id="2137476"/>
    <lineage>
        <taxon>Bacteria</taxon>
        <taxon>Bacillati</taxon>
        <taxon>Bacillota</taxon>
        <taxon>Bacilli</taxon>
        <taxon>Bacillales</taxon>
        <taxon>Thermoactinomycetaceae</taxon>
        <taxon>Thermoflavimicrobium</taxon>
    </lineage>
</organism>